<evidence type="ECO:0000313" key="3">
    <source>
        <dbReference type="Proteomes" id="UP000477386"/>
    </source>
</evidence>
<sequence>MKRTHLSILRPFMYMVGLLIMLATCTPNLTVPNANTPTNAGARVLYRCGTTTPFTSTTYACYDNSALWSTDFETTYSDPHLFDSHLTNQAYNLDSIRISTDQARAGSKSLKFTWGQNQYTGDGTANANNSTHSEVYVKCPNQGTRQEKWIGFSMYLPAAKMQSDGTVNLFQWHGYYPYASAPNQGCYQQAPVAFDLRSDNKIYVSTRTIDSIACKCPTPINDATNSTYYSFPLASFDQWVDIVIHIRFDDAADNAQTGLLEIWQNGNRVVNASNVDIGYPDGDEYIKFGLYCWPRAFGQIYTKPNKLIYFDSFKDANQTGSYATVAPSSPSNPMKPQVN</sequence>
<comment type="caution">
    <text evidence="2">The sequence shown here is derived from an EMBL/GenBank/DDBJ whole genome shotgun (WGS) entry which is preliminary data.</text>
</comment>
<feature type="chain" id="PRO_5027013390" description="Polysaccharide lyase family 7 protein" evidence="1">
    <location>
        <begin position="30"/>
        <end position="339"/>
    </location>
</feature>
<keyword evidence="3" id="KW-1185">Reference proteome</keyword>
<name>A0A6M0IHK6_9BACT</name>
<gene>
    <name evidence="2" type="ORF">GK091_12795</name>
</gene>
<protein>
    <recommendedName>
        <fullName evidence="4">Polysaccharide lyase family 7 protein</fullName>
    </recommendedName>
</protein>
<feature type="signal peptide" evidence="1">
    <location>
        <begin position="1"/>
        <end position="29"/>
    </location>
</feature>
<reference evidence="2 3" key="1">
    <citation type="submission" date="2020-02" db="EMBL/GenBank/DDBJ databases">
        <title>Draft genome sequence of two Spirosoma agri KCTC 52727 and Spirosoma terrae KCTC 52035.</title>
        <authorList>
            <person name="Rojas J."/>
            <person name="Ambika Manirajan B."/>
            <person name="Ratering S."/>
            <person name="Suarez C."/>
            <person name="Schnell S."/>
        </authorList>
    </citation>
    <scope>NUCLEOTIDE SEQUENCE [LARGE SCALE GENOMIC DNA]</scope>
    <source>
        <strain evidence="2 3">KCTC 52727</strain>
    </source>
</reference>
<evidence type="ECO:0000256" key="1">
    <source>
        <dbReference type="SAM" id="SignalP"/>
    </source>
</evidence>
<proteinExistence type="predicted"/>
<dbReference type="Gene3D" id="2.60.120.200">
    <property type="match status" value="1"/>
</dbReference>
<evidence type="ECO:0000313" key="2">
    <source>
        <dbReference type="EMBL" id="NEU67760.1"/>
    </source>
</evidence>
<dbReference type="EMBL" id="JAAGNZ010000001">
    <property type="protein sequence ID" value="NEU67760.1"/>
    <property type="molecule type" value="Genomic_DNA"/>
</dbReference>
<dbReference type="AlphaFoldDB" id="A0A6M0IHK6"/>
<evidence type="ECO:0008006" key="4">
    <source>
        <dbReference type="Google" id="ProtNLM"/>
    </source>
</evidence>
<keyword evidence="1" id="KW-0732">Signal</keyword>
<organism evidence="2 3">
    <name type="scientific">Spirosoma agri</name>
    <dbReference type="NCBI Taxonomy" id="1987381"/>
    <lineage>
        <taxon>Bacteria</taxon>
        <taxon>Pseudomonadati</taxon>
        <taxon>Bacteroidota</taxon>
        <taxon>Cytophagia</taxon>
        <taxon>Cytophagales</taxon>
        <taxon>Cytophagaceae</taxon>
        <taxon>Spirosoma</taxon>
    </lineage>
</organism>
<accession>A0A6M0IHK6</accession>
<dbReference type="Pfam" id="PF14099">
    <property type="entry name" value="Polysacc_lyase"/>
    <property type="match status" value="1"/>
</dbReference>
<dbReference type="InterPro" id="IPR025975">
    <property type="entry name" value="Polysacc_lyase"/>
</dbReference>
<dbReference type="RefSeq" id="WP_164038355.1">
    <property type="nucleotide sequence ID" value="NZ_JAAGNZ010000001.1"/>
</dbReference>
<dbReference type="Proteomes" id="UP000477386">
    <property type="component" value="Unassembled WGS sequence"/>
</dbReference>